<dbReference type="EMBL" id="CP144700">
    <property type="protein sequence ID" value="WVZ26681.1"/>
    <property type="molecule type" value="Genomic_DNA"/>
</dbReference>
<accession>A0AAQ3PD24</accession>
<dbReference type="Pfam" id="PF14432">
    <property type="entry name" value="DYW_deaminase"/>
    <property type="match status" value="1"/>
</dbReference>
<name>A0AAQ3PD24_VIGMU</name>
<evidence type="ECO:0000313" key="4">
    <source>
        <dbReference type="Proteomes" id="UP001374535"/>
    </source>
</evidence>
<feature type="domain" description="DYW" evidence="2">
    <location>
        <begin position="17"/>
        <end position="108"/>
    </location>
</feature>
<protein>
    <recommendedName>
        <fullName evidence="2">DYW domain-containing protein</fullName>
    </recommendedName>
</protein>
<sequence length="108" mass="12734">MQLRFENMMQDLIKARYSPDISEVFLDLGEQDKETALYRHREKLAIAYALISSGPGVTIRIVKNLRMCVDCHQMAKLVSKAYKRELIIRDKTRFHHFRHGSCSCNNFW</sequence>
<organism evidence="3 4">
    <name type="scientific">Vigna mungo</name>
    <name type="common">Black gram</name>
    <name type="synonym">Phaseolus mungo</name>
    <dbReference type="NCBI Taxonomy" id="3915"/>
    <lineage>
        <taxon>Eukaryota</taxon>
        <taxon>Viridiplantae</taxon>
        <taxon>Streptophyta</taxon>
        <taxon>Embryophyta</taxon>
        <taxon>Tracheophyta</taxon>
        <taxon>Spermatophyta</taxon>
        <taxon>Magnoliopsida</taxon>
        <taxon>eudicotyledons</taxon>
        <taxon>Gunneridae</taxon>
        <taxon>Pentapetalae</taxon>
        <taxon>rosids</taxon>
        <taxon>fabids</taxon>
        <taxon>Fabales</taxon>
        <taxon>Fabaceae</taxon>
        <taxon>Papilionoideae</taxon>
        <taxon>50 kb inversion clade</taxon>
        <taxon>NPAAA clade</taxon>
        <taxon>indigoferoid/millettioid clade</taxon>
        <taxon>Phaseoleae</taxon>
        <taxon>Vigna</taxon>
    </lineage>
</organism>
<gene>
    <name evidence="3" type="ORF">V8G54_005225</name>
</gene>
<comment type="similarity">
    <text evidence="1">Belongs to the PPR family. PCMP-H subfamily.</text>
</comment>
<dbReference type="Proteomes" id="UP001374535">
    <property type="component" value="Chromosome 1"/>
</dbReference>
<evidence type="ECO:0000259" key="2">
    <source>
        <dbReference type="Pfam" id="PF14432"/>
    </source>
</evidence>
<evidence type="ECO:0000313" key="3">
    <source>
        <dbReference type="EMBL" id="WVZ26681.1"/>
    </source>
</evidence>
<dbReference type="InterPro" id="IPR032867">
    <property type="entry name" value="DYW_dom"/>
</dbReference>
<evidence type="ECO:0000256" key="1">
    <source>
        <dbReference type="ARBA" id="ARBA00006643"/>
    </source>
</evidence>
<keyword evidence="4" id="KW-1185">Reference proteome</keyword>
<dbReference type="AlphaFoldDB" id="A0AAQ3PD24"/>
<dbReference type="GO" id="GO:0008270">
    <property type="term" value="F:zinc ion binding"/>
    <property type="evidence" value="ECO:0007669"/>
    <property type="project" value="InterPro"/>
</dbReference>
<reference evidence="3 4" key="1">
    <citation type="journal article" date="2023" name="Life. Sci Alliance">
        <title>Evolutionary insights into 3D genome organization and epigenetic landscape of Vigna mungo.</title>
        <authorList>
            <person name="Junaid A."/>
            <person name="Singh B."/>
            <person name="Bhatia S."/>
        </authorList>
    </citation>
    <scope>NUCLEOTIDE SEQUENCE [LARGE SCALE GENOMIC DNA]</scope>
    <source>
        <strain evidence="3">Urdbean</strain>
    </source>
</reference>
<proteinExistence type="inferred from homology"/>